<proteinExistence type="predicted"/>
<sequence length="414" mass="44838">MDCFVACGGRDLSRWGIRLQLCRLGRVSALPLFCPMWMMDRPTGIGRKVAMGLSDQMPALAAAVSRLPGFATVETADLDPLPTTGLAHDHIRIVGTGVLLRVPRQSQLALAARENLIYQAACFRRMAASGHTPKLYGIIEPTPEIPMGSLVVEEISGETLTLPAGLADAARALAAIHALPLPPVAERSPLKDPEDAVAATLEEMLVQGRHLSSPHAPVSKSGREAIEAEIDTVREEIRHLPSVTKTLISFDAHPGNFILEQGSGRAVLVDLEKGRYGGAGFDLAHATLYTSTTWDVATYSEPSVAQIADFYATWLATVPKELGSALKPWLLPMRRIMWLWSVTWCAKWAVESRATRVADKHAAASAEDWSAENTGGTLIDHVANRVECYLSDAIIARVRSDWRGDNALTGLLSE</sequence>
<organism evidence="2 3">
    <name type="scientific">Hwanghaeella grinnelliae</name>
    <dbReference type="NCBI Taxonomy" id="2500179"/>
    <lineage>
        <taxon>Bacteria</taxon>
        <taxon>Pseudomonadati</taxon>
        <taxon>Pseudomonadota</taxon>
        <taxon>Alphaproteobacteria</taxon>
        <taxon>Rhodospirillales</taxon>
        <taxon>Rhodospirillaceae</taxon>
        <taxon>Hwanghaeella</taxon>
    </lineage>
</organism>
<dbReference type="GO" id="GO:0016740">
    <property type="term" value="F:transferase activity"/>
    <property type="evidence" value="ECO:0007669"/>
    <property type="project" value="UniProtKB-KW"/>
</dbReference>
<dbReference type="Proteomes" id="UP000287447">
    <property type="component" value="Unassembled WGS sequence"/>
</dbReference>
<keyword evidence="3" id="KW-1185">Reference proteome</keyword>
<reference evidence="3" key="1">
    <citation type="submission" date="2019-01" db="EMBL/GenBank/DDBJ databases">
        <title>Gri0909 isolated from a small marine red alga.</title>
        <authorList>
            <person name="Kim J."/>
            <person name="Jeong S.E."/>
            <person name="Jeon C.O."/>
        </authorList>
    </citation>
    <scope>NUCLEOTIDE SEQUENCE [LARGE SCALE GENOMIC DNA]</scope>
    <source>
        <strain evidence="3">Gri0909</strain>
    </source>
</reference>
<dbReference type="Gene3D" id="3.90.1200.10">
    <property type="match status" value="1"/>
</dbReference>
<keyword evidence="2" id="KW-0808">Transferase</keyword>
<dbReference type="SUPFAM" id="SSF56112">
    <property type="entry name" value="Protein kinase-like (PK-like)"/>
    <property type="match status" value="1"/>
</dbReference>
<protein>
    <submittedName>
        <fullName evidence="2">Aminoglycoside phosphotransferase family protein</fullName>
    </submittedName>
</protein>
<dbReference type="EMBL" id="SADE01000001">
    <property type="protein sequence ID" value="RVU37830.1"/>
    <property type="molecule type" value="Genomic_DNA"/>
</dbReference>
<comment type="caution">
    <text evidence="2">The sequence shown here is derived from an EMBL/GenBank/DDBJ whole genome shotgun (WGS) entry which is preliminary data.</text>
</comment>
<dbReference type="InterPro" id="IPR002575">
    <property type="entry name" value="Aminoglycoside_PTrfase"/>
</dbReference>
<evidence type="ECO:0000313" key="2">
    <source>
        <dbReference type="EMBL" id="RVU37830.1"/>
    </source>
</evidence>
<gene>
    <name evidence="2" type="ORF">EOI86_00555</name>
</gene>
<dbReference type="InterPro" id="IPR011009">
    <property type="entry name" value="Kinase-like_dom_sf"/>
</dbReference>
<dbReference type="Pfam" id="PF01636">
    <property type="entry name" value="APH"/>
    <property type="match status" value="1"/>
</dbReference>
<name>A0A3S2VQE3_9PROT</name>
<accession>A0A3S2VQE3</accession>
<feature type="domain" description="Aminoglycoside phosphotransferase" evidence="1">
    <location>
        <begin position="98"/>
        <end position="297"/>
    </location>
</feature>
<dbReference type="AlphaFoldDB" id="A0A3S2VQE3"/>
<evidence type="ECO:0000259" key="1">
    <source>
        <dbReference type="Pfam" id="PF01636"/>
    </source>
</evidence>
<evidence type="ECO:0000313" key="3">
    <source>
        <dbReference type="Proteomes" id="UP000287447"/>
    </source>
</evidence>